<keyword evidence="1" id="KW-1133">Transmembrane helix</keyword>
<accession>A0A139AP61</accession>
<keyword evidence="1" id="KW-0472">Membrane</keyword>
<proteinExistence type="predicted"/>
<evidence type="ECO:0000313" key="3">
    <source>
        <dbReference type="Proteomes" id="UP000070544"/>
    </source>
</evidence>
<evidence type="ECO:0000313" key="2">
    <source>
        <dbReference type="EMBL" id="KXS18434.1"/>
    </source>
</evidence>
<dbReference type="AlphaFoldDB" id="A0A139AP61"/>
<sequence>MSRIPFSITWSIVIDLSFLCLLVSSYISPENNGNVSVANPPLSCDLGGARW</sequence>
<dbReference type="EMBL" id="KQ965742">
    <property type="protein sequence ID" value="KXS18434.1"/>
    <property type="molecule type" value="Genomic_DNA"/>
</dbReference>
<keyword evidence="3" id="KW-1185">Reference proteome</keyword>
<name>A0A139AP61_GONPJ</name>
<dbReference type="Proteomes" id="UP000070544">
    <property type="component" value="Unassembled WGS sequence"/>
</dbReference>
<protein>
    <submittedName>
        <fullName evidence="2">Uncharacterized protein</fullName>
    </submittedName>
</protein>
<gene>
    <name evidence="2" type="ORF">M427DRAFT_53819</name>
</gene>
<feature type="transmembrane region" description="Helical" evidence="1">
    <location>
        <begin position="7"/>
        <end position="27"/>
    </location>
</feature>
<organism evidence="2 3">
    <name type="scientific">Gonapodya prolifera (strain JEL478)</name>
    <name type="common">Monoblepharis prolifera</name>
    <dbReference type="NCBI Taxonomy" id="1344416"/>
    <lineage>
        <taxon>Eukaryota</taxon>
        <taxon>Fungi</taxon>
        <taxon>Fungi incertae sedis</taxon>
        <taxon>Chytridiomycota</taxon>
        <taxon>Chytridiomycota incertae sedis</taxon>
        <taxon>Monoblepharidomycetes</taxon>
        <taxon>Monoblepharidales</taxon>
        <taxon>Gonapodyaceae</taxon>
        <taxon>Gonapodya</taxon>
    </lineage>
</organism>
<evidence type="ECO:0000256" key="1">
    <source>
        <dbReference type="SAM" id="Phobius"/>
    </source>
</evidence>
<reference evidence="2 3" key="1">
    <citation type="journal article" date="2015" name="Genome Biol. Evol.">
        <title>Phylogenomic analyses indicate that early fungi evolved digesting cell walls of algal ancestors of land plants.</title>
        <authorList>
            <person name="Chang Y."/>
            <person name="Wang S."/>
            <person name="Sekimoto S."/>
            <person name="Aerts A.L."/>
            <person name="Choi C."/>
            <person name="Clum A."/>
            <person name="LaButti K.M."/>
            <person name="Lindquist E.A."/>
            <person name="Yee Ngan C."/>
            <person name="Ohm R.A."/>
            <person name="Salamov A.A."/>
            <person name="Grigoriev I.V."/>
            <person name="Spatafora J.W."/>
            <person name="Berbee M.L."/>
        </authorList>
    </citation>
    <scope>NUCLEOTIDE SEQUENCE [LARGE SCALE GENOMIC DNA]</scope>
    <source>
        <strain evidence="2 3">JEL478</strain>
    </source>
</reference>
<keyword evidence="1" id="KW-0812">Transmembrane</keyword>